<dbReference type="AlphaFoldDB" id="A0AAU9NRK8"/>
<evidence type="ECO:0000313" key="3">
    <source>
        <dbReference type="EMBL" id="CAH1440403.1"/>
    </source>
</evidence>
<name>A0AAU9NRK8_9ASTR</name>
<feature type="transmembrane region" description="Helical" evidence="2">
    <location>
        <begin position="136"/>
        <end position="153"/>
    </location>
</feature>
<evidence type="ECO:0000313" key="4">
    <source>
        <dbReference type="Proteomes" id="UP001157418"/>
    </source>
</evidence>
<keyword evidence="2" id="KW-1133">Transmembrane helix</keyword>
<sequence>MDYTTGGQRERSHNAERSVEVRASRNRASTSRTLSERPEPSQPRPPVIGTPYMRALEMTCQERRSMEAMARDLHDARSRISYHHHNIAEMSDMVYAVCGYAYSAQRTAIRAMITSAIAGGLALILAVALILGDCVLGLNLNVMFYVLWFIVYVY</sequence>
<feature type="region of interest" description="Disordered" evidence="1">
    <location>
        <begin position="1"/>
        <end position="49"/>
    </location>
</feature>
<proteinExistence type="predicted"/>
<evidence type="ECO:0000256" key="1">
    <source>
        <dbReference type="SAM" id="MobiDB-lite"/>
    </source>
</evidence>
<keyword evidence="2" id="KW-0812">Transmembrane</keyword>
<keyword evidence="4" id="KW-1185">Reference proteome</keyword>
<comment type="caution">
    <text evidence="3">The sequence shown here is derived from an EMBL/GenBank/DDBJ whole genome shotgun (WGS) entry which is preliminary data.</text>
</comment>
<dbReference type="Proteomes" id="UP001157418">
    <property type="component" value="Unassembled WGS sequence"/>
</dbReference>
<gene>
    <name evidence="3" type="ORF">LVIROSA_LOCUS26541</name>
</gene>
<feature type="transmembrane region" description="Helical" evidence="2">
    <location>
        <begin position="111"/>
        <end position="130"/>
    </location>
</feature>
<dbReference type="EMBL" id="CAKMRJ010005412">
    <property type="protein sequence ID" value="CAH1440403.1"/>
    <property type="molecule type" value="Genomic_DNA"/>
</dbReference>
<reference evidence="3 4" key="1">
    <citation type="submission" date="2022-01" db="EMBL/GenBank/DDBJ databases">
        <authorList>
            <person name="Xiong W."/>
            <person name="Schranz E."/>
        </authorList>
    </citation>
    <scope>NUCLEOTIDE SEQUENCE [LARGE SCALE GENOMIC DNA]</scope>
</reference>
<feature type="compositionally biased region" description="Basic and acidic residues" evidence="1">
    <location>
        <begin position="8"/>
        <end position="23"/>
    </location>
</feature>
<protein>
    <submittedName>
        <fullName evidence="3">Uncharacterized protein</fullName>
    </submittedName>
</protein>
<keyword evidence="2" id="KW-0472">Membrane</keyword>
<organism evidence="3 4">
    <name type="scientific">Lactuca virosa</name>
    <dbReference type="NCBI Taxonomy" id="75947"/>
    <lineage>
        <taxon>Eukaryota</taxon>
        <taxon>Viridiplantae</taxon>
        <taxon>Streptophyta</taxon>
        <taxon>Embryophyta</taxon>
        <taxon>Tracheophyta</taxon>
        <taxon>Spermatophyta</taxon>
        <taxon>Magnoliopsida</taxon>
        <taxon>eudicotyledons</taxon>
        <taxon>Gunneridae</taxon>
        <taxon>Pentapetalae</taxon>
        <taxon>asterids</taxon>
        <taxon>campanulids</taxon>
        <taxon>Asterales</taxon>
        <taxon>Asteraceae</taxon>
        <taxon>Cichorioideae</taxon>
        <taxon>Cichorieae</taxon>
        <taxon>Lactucinae</taxon>
        <taxon>Lactuca</taxon>
    </lineage>
</organism>
<evidence type="ECO:0000256" key="2">
    <source>
        <dbReference type="SAM" id="Phobius"/>
    </source>
</evidence>
<accession>A0AAU9NRK8</accession>